<accession>A0A545TIX6</accession>
<keyword evidence="1" id="KW-0802">TPR repeat</keyword>
<feature type="region of interest" description="Disordered" evidence="2">
    <location>
        <begin position="18"/>
        <end position="37"/>
    </location>
</feature>
<dbReference type="PROSITE" id="PS50005">
    <property type="entry name" value="TPR"/>
    <property type="match status" value="1"/>
</dbReference>
<keyword evidence="3" id="KW-0472">Membrane</keyword>
<dbReference type="EMBL" id="VIKR01000001">
    <property type="protein sequence ID" value="TQV77168.1"/>
    <property type="molecule type" value="Genomic_DNA"/>
</dbReference>
<evidence type="ECO:0000256" key="3">
    <source>
        <dbReference type="SAM" id="Phobius"/>
    </source>
</evidence>
<feature type="repeat" description="TPR" evidence="1">
    <location>
        <begin position="247"/>
        <end position="280"/>
    </location>
</feature>
<evidence type="ECO:0000256" key="1">
    <source>
        <dbReference type="PROSITE-ProRule" id="PRU00339"/>
    </source>
</evidence>
<dbReference type="Proteomes" id="UP000317839">
    <property type="component" value="Unassembled WGS sequence"/>
</dbReference>
<reference evidence="4 5" key="1">
    <citation type="submission" date="2019-06" db="EMBL/GenBank/DDBJ databases">
        <title>Draft genome of Aliikangiella marina GYP-15.</title>
        <authorList>
            <person name="Wang G."/>
        </authorList>
    </citation>
    <scope>NUCLEOTIDE SEQUENCE [LARGE SCALE GENOMIC DNA]</scope>
    <source>
        <strain evidence="4 5">GYP-15</strain>
    </source>
</reference>
<gene>
    <name evidence="4" type="ORF">FLL45_04260</name>
</gene>
<comment type="caution">
    <text evidence="4">The sequence shown here is derived from an EMBL/GenBank/DDBJ whole genome shotgun (WGS) entry which is preliminary data.</text>
</comment>
<dbReference type="OrthoDB" id="6188858at2"/>
<sequence>MSSKRGSIMNFNRSNSAVNSDIRSNAGNRSSSQSTRQTKRLANALPLTFIFSLVGVLVVYYQFNLANLQSSPMVIEVGVESNESQEEGGTSGGFQPVAPIERSPEIISIADRMESQYVSESIDAQQALTAIQIKTAYHLEKTQSVLVLMIESLMIRKDYAKALALLELINEADRIKLNQDFYYAKCLSKEREKSTAITAYQNILARDPNHQPATINLGLLLQSEDRLAEAKALYLEAIEYTAGSRKAKVFAGLGDVELKQGFPIAAIDYYQRSIEYRPTSALTWRKLVRAKVAAKRPAAEIITSFERASSLAPNNGRLFNDYADYLFQQMQFKQAVNILRKSVSLSREAFEQRLHLLATYLELRRPINAKKQIGYFRKYMLFDHHSEWAQAAEQYMAKNYRESIDTLRATLKKGRNNNFAYFLLGRAYRQLGLPKNAAVYLEKVSEDDSFFNLAQFHLAQVYTEAKESQKAMPVLKALLARIPDNHSIAYEVADLAYDQRNFPVAWSTIDLAIAAAPQEKKYRLLKSRIAWRTDRQAESIQLLQDLLAQNPRYKRALYRLADYQEKYEQPKEALETFNKLLEVSREYSDTLYRVARLQVANNQPELVTRLLQEYLEGKNNDIRARLLYAINFCDASLINDCDKQLELVLKLAPDNEEALELRQKYFPQQATQSQEEIAGAEI</sequence>
<name>A0A545TIX6_9GAMM</name>
<evidence type="ECO:0000256" key="2">
    <source>
        <dbReference type="SAM" id="MobiDB-lite"/>
    </source>
</evidence>
<dbReference type="InterPro" id="IPR011990">
    <property type="entry name" value="TPR-like_helical_dom_sf"/>
</dbReference>
<feature type="compositionally biased region" description="Polar residues" evidence="2">
    <location>
        <begin position="18"/>
        <end position="28"/>
    </location>
</feature>
<dbReference type="SUPFAM" id="SSF48452">
    <property type="entry name" value="TPR-like"/>
    <property type="match status" value="2"/>
</dbReference>
<dbReference type="AlphaFoldDB" id="A0A545TIX6"/>
<organism evidence="4 5">
    <name type="scientific">Aliikangiella marina</name>
    <dbReference type="NCBI Taxonomy" id="1712262"/>
    <lineage>
        <taxon>Bacteria</taxon>
        <taxon>Pseudomonadati</taxon>
        <taxon>Pseudomonadota</taxon>
        <taxon>Gammaproteobacteria</taxon>
        <taxon>Oceanospirillales</taxon>
        <taxon>Pleioneaceae</taxon>
        <taxon>Aliikangiella</taxon>
    </lineage>
</organism>
<protein>
    <submittedName>
        <fullName evidence="4">Tetratricopeptide repeat protein</fullName>
    </submittedName>
</protein>
<keyword evidence="5" id="KW-1185">Reference proteome</keyword>
<feature type="transmembrane region" description="Helical" evidence="3">
    <location>
        <begin position="41"/>
        <end position="63"/>
    </location>
</feature>
<dbReference type="Gene3D" id="1.25.40.10">
    <property type="entry name" value="Tetratricopeptide repeat domain"/>
    <property type="match status" value="2"/>
</dbReference>
<dbReference type="Pfam" id="PF13174">
    <property type="entry name" value="TPR_6"/>
    <property type="match status" value="1"/>
</dbReference>
<proteinExistence type="predicted"/>
<keyword evidence="3" id="KW-0812">Transmembrane</keyword>
<dbReference type="PANTHER" id="PTHR12558:SF13">
    <property type="entry name" value="CELL DIVISION CYCLE PROTEIN 27 HOMOLOG"/>
    <property type="match status" value="1"/>
</dbReference>
<keyword evidence="3" id="KW-1133">Transmembrane helix</keyword>
<dbReference type="Pfam" id="PF13432">
    <property type="entry name" value="TPR_16"/>
    <property type="match status" value="2"/>
</dbReference>
<dbReference type="SMART" id="SM00028">
    <property type="entry name" value="TPR"/>
    <property type="match status" value="7"/>
</dbReference>
<dbReference type="PANTHER" id="PTHR12558">
    <property type="entry name" value="CELL DIVISION CYCLE 16,23,27"/>
    <property type="match status" value="1"/>
</dbReference>
<evidence type="ECO:0000313" key="4">
    <source>
        <dbReference type="EMBL" id="TQV77168.1"/>
    </source>
</evidence>
<evidence type="ECO:0000313" key="5">
    <source>
        <dbReference type="Proteomes" id="UP000317839"/>
    </source>
</evidence>
<dbReference type="InterPro" id="IPR019734">
    <property type="entry name" value="TPR_rpt"/>
</dbReference>